<dbReference type="GO" id="GO:0061671">
    <property type="term" value="C:Cbp3p-Cbp6 complex"/>
    <property type="evidence" value="ECO:0007669"/>
    <property type="project" value="InterPro"/>
</dbReference>
<reference evidence="1" key="1">
    <citation type="submission" date="2022-07" db="EMBL/GenBank/DDBJ databases">
        <title>Fungi with potential for degradation of polypropylene.</title>
        <authorList>
            <person name="Gostincar C."/>
        </authorList>
    </citation>
    <scope>NUCLEOTIDE SEQUENCE</scope>
    <source>
        <strain evidence="1">EXF-13308</strain>
    </source>
</reference>
<organism evidence="1 2">
    <name type="scientific">Pleurostoma richardsiae</name>
    <dbReference type="NCBI Taxonomy" id="41990"/>
    <lineage>
        <taxon>Eukaryota</taxon>
        <taxon>Fungi</taxon>
        <taxon>Dikarya</taxon>
        <taxon>Ascomycota</taxon>
        <taxon>Pezizomycotina</taxon>
        <taxon>Sordariomycetes</taxon>
        <taxon>Sordariomycetidae</taxon>
        <taxon>Calosphaeriales</taxon>
        <taxon>Pleurostomataceae</taxon>
        <taxon>Pleurostoma</taxon>
    </lineage>
</organism>
<evidence type="ECO:0000313" key="1">
    <source>
        <dbReference type="EMBL" id="KAJ9144726.1"/>
    </source>
</evidence>
<comment type="caution">
    <text evidence="1">The sequence shown here is derived from an EMBL/GenBank/DDBJ whole genome shotgun (WGS) entry which is preliminary data.</text>
</comment>
<sequence>MSGPVKSLAYKHYQRAFARWPKDALRPECQLQDVLAKRLESRFTAPGAKINEGAELRQVNALYSLLDDRYKAKYKVSIAMTEPLSNPTYYADLMSDLEEAPKRSWLDRLGKRLGGLIRFS</sequence>
<dbReference type="EMBL" id="JANBVO010000016">
    <property type="protein sequence ID" value="KAJ9144726.1"/>
    <property type="molecule type" value="Genomic_DNA"/>
</dbReference>
<accession>A0AA38RFW7</accession>
<dbReference type="InterPro" id="IPR037653">
    <property type="entry name" value="Cbp6"/>
</dbReference>
<evidence type="ECO:0000313" key="2">
    <source>
        <dbReference type="Proteomes" id="UP001174694"/>
    </source>
</evidence>
<dbReference type="PANTHER" id="PTHR28250">
    <property type="entry name" value="CYTOCHROME B PRE-MRNA-PROCESSING PROTEIN 6"/>
    <property type="match status" value="1"/>
</dbReference>
<dbReference type="AlphaFoldDB" id="A0AA38RFW7"/>
<dbReference type="GO" id="GO:0043022">
    <property type="term" value="F:ribosome binding"/>
    <property type="evidence" value="ECO:0007669"/>
    <property type="project" value="InterPro"/>
</dbReference>
<evidence type="ECO:0008006" key="3">
    <source>
        <dbReference type="Google" id="ProtNLM"/>
    </source>
</evidence>
<dbReference type="Pfam" id="PF20180">
    <property type="entry name" value="UQCC2_CBP6"/>
    <property type="match status" value="1"/>
</dbReference>
<name>A0AA38RFW7_9PEZI</name>
<dbReference type="Proteomes" id="UP001174694">
    <property type="component" value="Unassembled WGS sequence"/>
</dbReference>
<keyword evidence="2" id="KW-1185">Reference proteome</keyword>
<dbReference type="PANTHER" id="PTHR28250:SF1">
    <property type="entry name" value="CYTOCHROME B PRE-MRNA-PROCESSING PROTEIN 6"/>
    <property type="match status" value="1"/>
</dbReference>
<protein>
    <recommendedName>
        <fullName evidence="3">Ubiquinol-cytochrome-c reductase complex assembly factor 2</fullName>
    </recommendedName>
</protein>
<dbReference type="GO" id="GO:0034551">
    <property type="term" value="P:mitochondrial respiratory chain complex III assembly"/>
    <property type="evidence" value="ECO:0007669"/>
    <property type="project" value="TreeGrafter"/>
</dbReference>
<gene>
    <name evidence="1" type="ORF">NKR23_g5855</name>
</gene>
<proteinExistence type="predicted"/>